<dbReference type="EMBL" id="BMAV01022692">
    <property type="protein sequence ID" value="GFY77885.1"/>
    <property type="molecule type" value="Genomic_DNA"/>
</dbReference>
<evidence type="ECO:0000313" key="3">
    <source>
        <dbReference type="Proteomes" id="UP000886998"/>
    </source>
</evidence>
<proteinExistence type="predicted"/>
<protein>
    <submittedName>
        <fullName evidence="2">Uncharacterized protein</fullName>
    </submittedName>
</protein>
<comment type="caution">
    <text evidence="2">The sequence shown here is derived from an EMBL/GenBank/DDBJ whole genome shotgun (WGS) entry which is preliminary data.</text>
</comment>
<organism evidence="2 3">
    <name type="scientific">Trichonephila inaurata madagascariensis</name>
    <dbReference type="NCBI Taxonomy" id="2747483"/>
    <lineage>
        <taxon>Eukaryota</taxon>
        <taxon>Metazoa</taxon>
        <taxon>Ecdysozoa</taxon>
        <taxon>Arthropoda</taxon>
        <taxon>Chelicerata</taxon>
        <taxon>Arachnida</taxon>
        <taxon>Araneae</taxon>
        <taxon>Araneomorphae</taxon>
        <taxon>Entelegynae</taxon>
        <taxon>Araneoidea</taxon>
        <taxon>Nephilidae</taxon>
        <taxon>Trichonephila</taxon>
        <taxon>Trichonephila inaurata</taxon>
    </lineage>
</organism>
<gene>
    <name evidence="2" type="ORF">TNIN_118971</name>
</gene>
<evidence type="ECO:0000313" key="2">
    <source>
        <dbReference type="EMBL" id="GFY77885.1"/>
    </source>
</evidence>
<name>A0A8X7CT76_9ARAC</name>
<dbReference type="Proteomes" id="UP000886998">
    <property type="component" value="Unassembled WGS sequence"/>
</dbReference>
<accession>A0A8X7CT76</accession>
<keyword evidence="3" id="KW-1185">Reference proteome</keyword>
<sequence>MFYPFASHPQHASEKKRINTSEESRGHLSSHKSERQPQGHLNMTLNMHLIYVISVDGICVTDPVPFVPMREEREELKLTRGGEGRGTIHRH</sequence>
<feature type="region of interest" description="Disordered" evidence="1">
    <location>
        <begin position="1"/>
        <end position="40"/>
    </location>
</feature>
<evidence type="ECO:0000256" key="1">
    <source>
        <dbReference type="SAM" id="MobiDB-lite"/>
    </source>
</evidence>
<feature type="compositionally biased region" description="Basic and acidic residues" evidence="1">
    <location>
        <begin position="11"/>
        <end position="37"/>
    </location>
</feature>
<reference evidence="2" key="1">
    <citation type="submission" date="2020-08" db="EMBL/GenBank/DDBJ databases">
        <title>Multicomponent nature underlies the extraordinary mechanical properties of spider dragline silk.</title>
        <authorList>
            <person name="Kono N."/>
            <person name="Nakamura H."/>
            <person name="Mori M."/>
            <person name="Yoshida Y."/>
            <person name="Ohtoshi R."/>
            <person name="Malay A.D."/>
            <person name="Moran D.A.P."/>
            <person name="Tomita M."/>
            <person name="Numata K."/>
            <person name="Arakawa K."/>
        </authorList>
    </citation>
    <scope>NUCLEOTIDE SEQUENCE</scope>
</reference>
<dbReference type="AlphaFoldDB" id="A0A8X7CT76"/>